<evidence type="ECO:0000313" key="4">
    <source>
        <dbReference type="EMBL" id="KYG73983.1"/>
    </source>
</evidence>
<sequence length="653" mass="73762">MDLNKVKSVAIYPSIGIARVGNSPNEYFIGPTVPGVTAQDPDDFRDAQGRIKRQAAQFRIFGLDDKGNVLGELNESHGVAIDWKVDVANKKAAWYQFDIALDIPAAEGYYDVNGNAQNPRGLPTLCQKRNLYYDGSRKELMIEATARRISGKNTNQKGTGKGYIFEGQIGKKQTDVYLGEVRTDEEGRLLFLGGRGHSASFEDKPLTTFANNEGWHDDTSDGPVDASVSWGEGKNKVTMEATGAWVVVAPPNYAVGVQAFTTGYELLQDVQYRNGTHKPNKTSFYKNVYPTLQHLTQNQWVNAGVSREFGWGSAYEFDNEALLKKLNDKSEKNRPFRQTILECFRDPTYTEMQAEAWPPLYGDAVTFNMNSTDPRNWYAVTELQYLHLKNWALGDFDEDQPIQPKKWDDMSPEEQANGLTEAALEETLGGPFHPGCEFTWPMRNAIMFDDKDPWRIKRRKNVKDDFGVALDSSIALGEGGPLDGSSPGDITRWMAVPWQSDTSSCLSAYRAYAGEYLPTFWPARVPNDVLTEKDYETIQNPKTPKEKKIKAFSPSSRRKWLRGYIFTEDGQFIGGNSISERMKGVTKFTEEWYKIGIILKKPLKSDTDLFPKEVWVESGRSIDEDQKRGLLKSSQVESTKRPDWVDVNPRKLR</sequence>
<dbReference type="InterPro" id="IPR041173">
    <property type="entry name" value="LodA_C"/>
</dbReference>
<dbReference type="OrthoDB" id="336698at2"/>
<dbReference type="AlphaFoldDB" id="A0A150X5L2"/>
<dbReference type="Pfam" id="PF17990">
    <property type="entry name" value="LodA_N"/>
    <property type="match status" value="1"/>
</dbReference>
<feature type="domain" description="L-lysine epsilon oxidase C-terminal" evidence="3">
    <location>
        <begin position="370"/>
        <end position="514"/>
    </location>
</feature>
<feature type="region of interest" description="Disordered" evidence="1">
    <location>
        <begin position="627"/>
        <end position="653"/>
    </location>
</feature>
<evidence type="ECO:0000256" key="1">
    <source>
        <dbReference type="SAM" id="MobiDB-lite"/>
    </source>
</evidence>
<proteinExistence type="predicted"/>
<evidence type="ECO:0000259" key="2">
    <source>
        <dbReference type="Pfam" id="PF17990"/>
    </source>
</evidence>
<accession>A0A150X5L2</accession>
<feature type="domain" description="L-Lysine epsilon oxidase N-terminal" evidence="2">
    <location>
        <begin position="12"/>
        <end position="248"/>
    </location>
</feature>
<dbReference type="Pfam" id="PF18417">
    <property type="entry name" value="LodA_C"/>
    <property type="match status" value="1"/>
</dbReference>
<evidence type="ECO:0000313" key="5">
    <source>
        <dbReference type="Proteomes" id="UP000075606"/>
    </source>
</evidence>
<dbReference type="CDD" id="cd14731">
    <property type="entry name" value="LodA_like_1"/>
    <property type="match status" value="1"/>
</dbReference>
<organism evidence="4 5">
    <name type="scientific">Roseivirga spongicola</name>
    <dbReference type="NCBI Taxonomy" id="333140"/>
    <lineage>
        <taxon>Bacteria</taxon>
        <taxon>Pseudomonadati</taxon>
        <taxon>Bacteroidota</taxon>
        <taxon>Cytophagia</taxon>
        <taxon>Cytophagales</taxon>
        <taxon>Roseivirgaceae</taxon>
        <taxon>Roseivirga</taxon>
    </lineage>
</organism>
<gene>
    <name evidence="4" type="ORF">AWW68_15070</name>
</gene>
<keyword evidence="5" id="KW-1185">Reference proteome</keyword>
<name>A0A150X5L2_9BACT</name>
<evidence type="ECO:0000259" key="3">
    <source>
        <dbReference type="Pfam" id="PF18417"/>
    </source>
</evidence>
<comment type="caution">
    <text evidence="4">The sequence shown here is derived from an EMBL/GenBank/DDBJ whole genome shotgun (WGS) entry which is preliminary data.</text>
</comment>
<dbReference type="InterPro" id="IPR041168">
    <property type="entry name" value="LodA_N"/>
</dbReference>
<evidence type="ECO:0008006" key="6">
    <source>
        <dbReference type="Google" id="ProtNLM"/>
    </source>
</evidence>
<dbReference type="InterPro" id="IPR033798">
    <property type="entry name" value="LodA-like"/>
</dbReference>
<protein>
    <recommendedName>
        <fullName evidence="6">L-lysine 6-oxidase</fullName>
    </recommendedName>
</protein>
<dbReference type="STRING" id="333140.AWW68_15070"/>
<dbReference type="RefSeq" id="WP_068223195.1">
    <property type="nucleotide sequence ID" value="NZ_LRPC01000028.1"/>
</dbReference>
<dbReference type="EMBL" id="LRPC01000028">
    <property type="protein sequence ID" value="KYG73983.1"/>
    <property type="molecule type" value="Genomic_DNA"/>
</dbReference>
<dbReference type="Proteomes" id="UP000075606">
    <property type="component" value="Unassembled WGS sequence"/>
</dbReference>
<reference evidence="4 5" key="1">
    <citation type="submission" date="2016-01" db="EMBL/GenBank/DDBJ databases">
        <title>Genome sequencing of Roseivirga spongicola UST030701-084.</title>
        <authorList>
            <person name="Selvaratnam C."/>
            <person name="Thevarajoo S."/>
            <person name="Goh K.M."/>
            <person name="Ee R."/>
            <person name="Chan K.-G."/>
            <person name="Chong C.S."/>
        </authorList>
    </citation>
    <scope>NUCLEOTIDE SEQUENCE [LARGE SCALE GENOMIC DNA]</scope>
    <source>
        <strain evidence="4 5">UST030701-084</strain>
    </source>
</reference>